<gene>
    <name evidence="1" type="ORF">LFUMFP_270034</name>
</gene>
<protein>
    <submittedName>
        <fullName evidence="1">Uncharacterized protein</fullName>
    </submittedName>
</protein>
<reference evidence="1" key="1">
    <citation type="submission" date="2018-01" db="EMBL/GenBank/DDBJ databases">
        <authorList>
            <person name="Chaillou S."/>
        </authorList>
    </citation>
    <scope>NUCLEOTIDE SEQUENCE [LARGE SCALE GENOMIC DNA]</scope>
    <source>
        <strain evidence="1">MFPC41A2801</strain>
    </source>
</reference>
<comment type="caution">
    <text evidence="1">The sequence shown here is derived from an EMBL/GenBank/DDBJ whole genome shotgun (WGS) entry which is preliminary data.</text>
</comment>
<sequence>MEESNGSSRSNLYETALSAMQDDDPFNGSIGFPVRKYLLR</sequence>
<name>A0A2N9DW17_9LACO</name>
<dbReference type="EMBL" id="OGVC01000020">
    <property type="protein sequence ID" value="SPC38762.1"/>
    <property type="molecule type" value="Genomic_DNA"/>
</dbReference>
<dbReference type="AlphaFoldDB" id="A0A2N9DW17"/>
<organism evidence="1 2">
    <name type="scientific">Latilactobacillus fuchuensis</name>
    <dbReference type="NCBI Taxonomy" id="164393"/>
    <lineage>
        <taxon>Bacteria</taxon>
        <taxon>Bacillati</taxon>
        <taxon>Bacillota</taxon>
        <taxon>Bacilli</taxon>
        <taxon>Lactobacillales</taxon>
        <taxon>Lactobacillaceae</taxon>
        <taxon>Latilactobacillus</taxon>
    </lineage>
</organism>
<keyword evidence="2" id="KW-1185">Reference proteome</keyword>
<dbReference type="Proteomes" id="UP000238739">
    <property type="component" value="Unassembled WGS sequence"/>
</dbReference>
<evidence type="ECO:0000313" key="2">
    <source>
        <dbReference type="Proteomes" id="UP000238739"/>
    </source>
</evidence>
<proteinExistence type="predicted"/>
<accession>A0A2N9DW17</accession>
<evidence type="ECO:0000313" key="1">
    <source>
        <dbReference type="EMBL" id="SPC38762.1"/>
    </source>
</evidence>